<feature type="transmembrane region" description="Helical" evidence="1">
    <location>
        <begin position="6"/>
        <end position="26"/>
    </location>
</feature>
<accession>A0A840PVG7</accession>
<gene>
    <name evidence="2" type="ORF">HNR36_000553</name>
</gene>
<evidence type="ECO:0000313" key="2">
    <source>
        <dbReference type="EMBL" id="MBB5148168.1"/>
    </source>
</evidence>
<dbReference type="EMBL" id="JACHGZ010000004">
    <property type="protein sequence ID" value="MBB5148168.1"/>
    <property type="molecule type" value="Genomic_DNA"/>
</dbReference>
<keyword evidence="1" id="KW-0472">Membrane</keyword>
<protein>
    <submittedName>
        <fullName evidence="2">Zn finger protein HypA/HybF involved in hydrogenase expression</fullName>
    </submittedName>
</protein>
<keyword evidence="1" id="KW-1133">Transmembrane helix</keyword>
<name>A0A840PVG7_URETH</name>
<organism evidence="2 3">
    <name type="scientific">Ureibacillus thermosphaericus</name>
    <dbReference type="NCBI Taxonomy" id="51173"/>
    <lineage>
        <taxon>Bacteria</taxon>
        <taxon>Bacillati</taxon>
        <taxon>Bacillota</taxon>
        <taxon>Bacilli</taxon>
        <taxon>Bacillales</taxon>
        <taxon>Caryophanaceae</taxon>
        <taxon>Ureibacillus</taxon>
    </lineage>
</organism>
<keyword evidence="1" id="KW-0812">Transmembrane</keyword>
<evidence type="ECO:0000256" key="1">
    <source>
        <dbReference type="SAM" id="Phobius"/>
    </source>
</evidence>
<reference evidence="2 3" key="1">
    <citation type="submission" date="2020-08" db="EMBL/GenBank/DDBJ databases">
        <title>Genomic Encyclopedia of Type Strains, Phase IV (KMG-IV): sequencing the most valuable type-strain genomes for metagenomic binning, comparative biology and taxonomic classification.</title>
        <authorList>
            <person name="Goeker M."/>
        </authorList>
    </citation>
    <scope>NUCLEOTIDE SEQUENCE [LARGE SCALE GENOMIC DNA]</scope>
    <source>
        <strain evidence="2 3">DSM 10633</strain>
    </source>
</reference>
<dbReference type="AlphaFoldDB" id="A0A840PVG7"/>
<comment type="caution">
    <text evidence="2">The sequence shown here is derived from an EMBL/GenBank/DDBJ whole genome shotgun (WGS) entry which is preliminary data.</text>
</comment>
<proteinExistence type="predicted"/>
<sequence length="67" mass="7772">MLATIFLFILIIFIISFIVSLIVLVFKKRIPCPECQFKLKAVTDSVRCPKCKTKLYKQKDGSYISRN</sequence>
<evidence type="ECO:0000313" key="3">
    <source>
        <dbReference type="Proteomes" id="UP000557217"/>
    </source>
</evidence>
<dbReference type="Proteomes" id="UP000557217">
    <property type="component" value="Unassembled WGS sequence"/>
</dbReference>
<keyword evidence="3" id="KW-1185">Reference proteome</keyword>